<dbReference type="SUPFAM" id="SSF53448">
    <property type="entry name" value="Nucleotide-diphospho-sugar transferases"/>
    <property type="match status" value="1"/>
</dbReference>
<feature type="transmembrane region" description="Helical" evidence="7">
    <location>
        <begin position="338"/>
        <end position="356"/>
    </location>
</feature>
<dbReference type="Proteomes" id="UP000001868">
    <property type="component" value="Chromosome"/>
</dbReference>
<accession>B4RGI8</accession>
<dbReference type="RefSeq" id="WP_012523032.1">
    <property type="nucleotide sequence ID" value="NC_011144.1"/>
</dbReference>
<evidence type="ECO:0000256" key="6">
    <source>
        <dbReference type="ARBA" id="ARBA00023136"/>
    </source>
</evidence>
<dbReference type="PANTHER" id="PTHR43867">
    <property type="entry name" value="CELLULOSE SYNTHASE CATALYTIC SUBUNIT A [UDP-FORMING]"/>
    <property type="match status" value="1"/>
</dbReference>
<dbReference type="STRING" id="450851.PHZ_c2485"/>
<feature type="transmembrane region" description="Helical" evidence="7">
    <location>
        <begin position="12"/>
        <end position="33"/>
    </location>
</feature>
<dbReference type="PANTHER" id="PTHR43867:SF2">
    <property type="entry name" value="CELLULOSE SYNTHASE CATALYTIC SUBUNIT A [UDP-FORMING]"/>
    <property type="match status" value="1"/>
</dbReference>
<evidence type="ECO:0000256" key="3">
    <source>
        <dbReference type="ARBA" id="ARBA00022679"/>
    </source>
</evidence>
<comment type="subcellular location">
    <subcellularLocation>
        <location evidence="1">Membrane</location>
        <topology evidence="1">Multi-pass membrane protein</topology>
    </subcellularLocation>
</comment>
<organism evidence="9 10">
    <name type="scientific">Phenylobacterium zucineum (strain HLK1)</name>
    <dbReference type="NCBI Taxonomy" id="450851"/>
    <lineage>
        <taxon>Bacteria</taxon>
        <taxon>Pseudomonadati</taxon>
        <taxon>Pseudomonadota</taxon>
        <taxon>Alphaproteobacteria</taxon>
        <taxon>Caulobacterales</taxon>
        <taxon>Caulobacteraceae</taxon>
        <taxon>Phenylobacterium</taxon>
    </lineage>
</organism>
<dbReference type="InterPro" id="IPR001173">
    <property type="entry name" value="Glyco_trans_2-like"/>
</dbReference>
<dbReference type="KEGG" id="pzu:PHZ_c2485"/>
<dbReference type="EMBL" id="CP000747">
    <property type="protein sequence ID" value="ACG78894.1"/>
    <property type="molecule type" value="Genomic_DNA"/>
</dbReference>
<evidence type="ECO:0000256" key="1">
    <source>
        <dbReference type="ARBA" id="ARBA00004141"/>
    </source>
</evidence>
<dbReference type="AlphaFoldDB" id="B4RGI8"/>
<evidence type="ECO:0000256" key="7">
    <source>
        <dbReference type="SAM" id="Phobius"/>
    </source>
</evidence>
<dbReference type="InterPro" id="IPR050321">
    <property type="entry name" value="Glycosyltr_2/OpgH_subfam"/>
</dbReference>
<keyword evidence="10" id="KW-1185">Reference proteome</keyword>
<reference evidence="9 10" key="1">
    <citation type="journal article" date="2008" name="BMC Genomics">
        <title>Complete genome of Phenylobacterium zucineum - a novel facultative intracellular bacterium isolated from human erythroleukemia cell line K562.</title>
        <authorList>
            <person name="Luo Y."/>
            <person name="Xu X."/>
            <person name="Ding Z."/>
            <person name="Liu Z."/>
            <person name="Zhang B."/>
            <person name="Yan Z."/>
            <person name="Sun J."/>
            <person name="Hu S."/>
            <person name="Hu X."/>
        </authorList>
    </citation>
    <scope>NUCLEOTIDE SEQUENCE [LARGE SCALE GENOMIC DNA]</scope>
    <source>
        <strain evidence="9 10">HLK1</strain>
    </source>
</reference>
<evidence type="ECO:0000256" key="5">
    <source>
        <dbReference type="ARBA" id="ARBA00022989"/>
    </source>
</evidence>
<protein>
    <submittedName>
        <fullName evidence="9">Glycosyl transferase, group 2 family protein</fullName>
    </submittedName>
</protein>
<dbReference type="InterPro" id="IPR029044">
    <property type="entry name" value="Nucleotide-diphossugar_trans"/>
</dbReference>
<sequence length="482" mass="55566">MLFEPGAVDVLVVLFAISQILYALAFVNDFYLFSLPVNRVQISDARDTPERDYPDIVMFYPVLNELESTMRTTLIALDRVLYPAGKKRVIAIPNWDDARTLASLKRLQFEFPFLELLEVPATSDPSWARVWKAWDANEKAYWWHVGRRAGDRNLPPKKTRQLIYAFYRTYEEGEGREFLVNYIDADSCPPPNHFMAAVAGMRRYDVLQAKNVAGNLNASLAASWHSFDHMNWDGMKYAHLSANGRQPYWMLGKGLFFRASDLYELGSFHPWITIEDPEVGMRFWKNGKRLGVIESPLIEEVPLTFGRGITQRKRWVCGFFQSLGEPTRRLGFSAWERVKAWLIFLPCLSLWVNLIGYPVGAWAMWALVRGENVLPLWLVILAAINIVAFAVSLTVLYVNTWKRTALVLERKRDRVAYMLRVNPLFVAAWWLMWLIPLGIGLWMYLRDLGQVWERTEKINANEDLITVHQGGAAHQGAVYRPA</sequence>
<feature type="transmembrane region" description="Helical" evidence="7">
    <location>
        <begin position="419"/>
        <end position="445"/>
    </location>
</feature>
<evidence type="ECO:0000259" key="8">
    <source>
        <dbReference type="Pfam" id="PF13632"/>
    </source>
</evidence>
<name>B4RGI8_PHEZH</name>
<keyword evidence="6 7" id="KW-0472">Membrane</keyword>
<dbReference type="Gene3D" id="3.90.550.10">
    <property type="entry name" value="Spore Coat Polysaccharide Biosynthesis Protein SpsA, Chain A"/>
    <property type="match status" value="1"/>
</dbReference>
<keyword evidence="2" id="KW-0328">Glycosyltransferase</keyword>
<dbReference type="GO" id="GO:0016020">
    <property type="term" value="C:membrane"/>
    <property type="evidence" value="ECO:0007669"/>
    <property type="project" value="UniProtKB-SubCell"/>
</dbReference>
<dbReference type="Pfam" id="PF13632">
    <property type="entry name" value="Glyco_trans_2_3"/>
    <property type="match status" value="1"/>
</dbReference>
<dbReference type="CAZy" id="GT2">
    <property type="family name" value="Glycosyltransferase Family 2"/>
</dbReference>
<evidence type="ECO:0000313" key="9">
    <source>
        <dbReference type="EMBL" id="ACG78894.1"/>
    </source>
</evidence>
<evidence type="ECO:0000256" key="4">
    <source>
        <dbReference type="ARBA" id="ARBA00022692"/>
    </source>
</evidence>
<evidence type="ECO:0000256" key="2">
    <source>
        <dbReference type="ARBA" id="ARBA00022676"/>
    </source>
</evidence>
<dbReference type="eggNOG" id="COG1215">
    <property type="taxonomic scope" value="Bacteria"/>
</dbReference>
<feature type="transmembrane region" description="Helical" evidence="7">
    <location>
        <begin position="376"/>
        <end position="398"/>
    </location>
</feature>
<keyword evidence="5 7" id="KW-1133">Transmembrane helix</keyword>
<dbReference type="GO" id="GO:0016757">
    <property type="term" value="F:glycosyltransferase activity"/>
    <property type="evidence" value="ECO:0007669"/>
    <property type="project" value="UniProtKB-KW"/>
</dbReference>
<proteinExistence type="predicted"/>
<feature type="domain" description="Glycosyltransferase 2-like" evidence="8">
    <location>
        <begin position="180"/>
        <end position="390"/>
    </location>
</feature>
<keyword evidence="3 9" id="KW-0808">Transferase</keyword>
<keyword evidence="4 7" id="KW-0812">Transmembrane</keyword>
<dbReference type="HOGENOM" id="CLU_565831_0_0_5"/>
<gene>
    <name evidence="9" type="ordered locus">PHZ_c2485</name>
</gene>
<evidence type="ECO:0000313" key="10">
    <source>
        <dbReference type="Proteomes" id="UP000001868"/>
    </source>
</evidence>
<dbReference type="OrthoDB" id="276604at2"/>